<dbReference type="HOGENOM" id="CLU_1572296_0_0_1"/>
<evidence type="ECO:0000256" key="2">
    <source>
        <dbReference type="SAM" id="SignalP"/>
    </source>
</evidence>
<feature type="compositionally biased region" description="Polar residues" evidence="1">
    <location>
        <begin position="148"/>
        <end position="161"/>
    </location>
</feature>
<protein>
    <submittedName>
        <fullName evidence="3">Uncharacterized protein</fullName>
    </submittedName>
</protein>
<feature type="region of interest" description="Disordered" evidence="1">
    <location>
        <begin position="56"/>
        <end position="103"/>
    </location>
</feature>
<gene>
    <name evidence="3" type="primary">Dvir\GJ10119</name>
    <name evidence="3" type="ORF">Dvir_GJ10119</name>
</gene>
<dbReference type="AlphaFoldDB" id="B4M528"/>
<dbReference type="OMA" id="PPYRIKK"/>
<evidence type="ECO:0000313" key="4">
    <source>
        <dbReference type="Proteomes" id="UP000008792"/>
    </source>
</evidence>
<accession>B4M528</accession>
<dbReference type="KEGG" id="dvi:6632391"/>
<organism evidence="3 4">
    <name type="scientific">Drosophila virilis</name>
    <name type="common">Fruit fly</name>
    <dbReference type="NCBI Taxonomy" id="7244"/>
    <lineage>
        <taxon>Eukaryota</taxon>
        <taxon>Metazoa</taxon>
        <taxon>Ecdysozoa</taxon>
        <taxon>Arthropoda</taxon>
        <taxon>Hexapoda</taxon>
        <taxon>Insecta</taxon>
        <taxon>Pterygota</taxon>
        <taxon>Neoptera</taxon>
        <taxon>Endopterygota</taxon>
        <taxon>Diptera</taxon>
        <taxon>Brachycera</taxon>
        <taxon>Muscomorpha</taxon>
        <taxon>Ephydroidea</taxon>
        <taxon>Drosophilidae</taxon>
        <taxon>Drosophila</taxon>
    </lineage>
</organism>
<evidence type="ECO:0000313" key="3">
    <source>
        <dbReference type="EMBL" id="EDW59739.1"/>
    </source>
</evidence>
<dbReference type="OrthoDB" id="7872489at2759"/>
<reference evidence="3 4" key="1">
    <citation type="journal article" date="2007" name="Nature">
        <title>Evolution of genes and genomes on the Drosophila phylogeny.</title>
        <authorList>
            <consortium name="Drosophila 12 Genomes Consortium"/>
            <person name="Clark A.G."/>
            <person name="Eisen M.B."/>
            <person name="Smith D.R."/>
            <person name="Bergman C.M."/>
            <person name="Oliver B."/>
            <person name="Markow T.A."/>
            <person name="Kaufman T.C."/>
            <person name="Kellis M."/>
            <person name="Gelbart W."/>
            <person name="Iyer V.N."/>
            <person name="Pollard D.A."/>
            <person name="Sackton T.B."/>
            <person name="Larracuente A.M."/>
            <person name="Singh N.D."/>
            <person name="Abad J.P."/>
            <person name="Abt D.N."/>
            <person name="Adryan B."/>
            <person name="Aguade M."/>
            <person name="Akashi H."/>
            <person name="Anderson W.W."/>
            <person name="Aquadro C.F."/>
            <person name="Ardell D.H."/>
            <person name="Arguello R."/>
            <person name="Artieri C.G."/>
            <person name="Barbash D.A."/>
            <person name="Barker D."/>
            <person name="Barsanti P."/>
            <person name="Batterham P."/>
            <person name="Batzoglou S."/>
            <person name="Begun D."/>
            <person name="Bhutkar A."/>
            <person name="Blanco E."/>
            <person name="Bosak S.A."/>
            <person name="Bradley R.K."/>
            <person name="Brand A.D."/>
            <person name="Brent M.R."/>
            <person name="Brooks A.N."/>
            <person name="Brown R.H."/>
            <person name="Butlin R.K."/>
            <person name="Caggese C."/>
            <person name="Calvi B.R."/>
            <person name="Bernardo de Carvalho A."/>
            <person name="Caspi A."/>
            <person name="Castrezana S."/>
            <person name="Celniker S.E."/>
            <person name="Chang J.L."/>
            <person name="Chapple C."/>
            <person name="Chatterji S."/>
            <person name="Chinwalla A."/>
            <person name="Civetta A."/>
            <person name="Clifton S.W."/>
            <person name="Comeron J.M."/>
            <person name="Costello J.C."/>
            <person name="Coyne J.A."/>
            <person name="Daub J."/>
            <person name="David R.G."/>
            <person name="Delcher A.L."/>
            <person name="Delehaunty K."/>
            <person name="Do C.B."/>
            <person name="Ebling H."/>
            <person name="Edwards K."/>
            <person name="Eickbush T."/>
            <person name="Evans J.D."/>
            <person name="Filipski A."/>
            <person name="Findeiss S."/>
            <person name="Freyhult E."/>
            <person name="Fulton L."/>
            <person name="Fulton R."/>
            <person name="Garcia A.C."/>
            <person name="Gardiner A."/>
            <person name="Garfield D.A."/>
            <person name="Garvin B.E."/>
            <person name="Gibson G."/>
            <person name="Gilbert D."/>
            <person name="Gnerre S."/>
            <person name="Godfrey J."/>
            <person name="Good R."/>
            <person name="Gotea V."/>
            <person name="Gravely B."/>
            <person name="Greenberg A.J."/>
            <person name="Griffiths-Jones S."/>
            <person name="Gross S."/>
            <person name="Guigo R."/>
            <person name="Gustafson E.A."/>
            <person name="Haerty W."/>
            <person name="Hahn M.W."/>
            <person name="Halligan D.L."/>
            <person name="Halpern A.L."/>
            <person name="Halter G.M."/>
            <person name="Han M.V."/>
            <person name="Heger A."/>
            <person name="Hillier L."/>
            <person name="Hinrichs A.S."/>
            <person name="Holmes I."/>
            <person name="Hoskins R.A."/>
            <person name="Hubisz M.J."/>
            <person name="Hultmark D."/>
            <person name="Huntley M.A."/>
            <person name="Jaffe D.B."/>
            <person name="Jagadeeshan S."/>
            <person name="Jeck W.R."/>
            <person name="Johnson J."/>
            <person name="Jones C.D."/>
            <person name="Jordan W.C."/>
            <person name="Karpen G.H."/>
            <person name="Kataoka E."/>
            <person name="Keightley P.D."/>
            <person name="Kheradpour P."/>
            <person name="Kirkness E.F."/>
            <person name="Koerich L.B."/>
            <person name="Kristiansen K."/>
            <person name="Kudrna D."/>
            <person name="Kulathinal R.J."/>
            <person name="Kumar S."/>
            <person name="Kwok R."/>
            <person name="Lander E."/>
            <person name="Langley C.H."/>
            <person name="Lapoint R."/>
            <person name="Lazzaro B.P."/>
            <person name="Lee S.J."/>
            <person name="Levesque L."/>
            <person name="Li R."/>
            <person name="Lin C.F."/>
            <person name="Lin M.F."/>
            <person name="Lindblad-Toh K."/>
            <person name="Llopart A."/>
            <person name="Long M."/>
            <person name="Low L."/>
            <person name="Lozovsky E."/>
            <person name="Lu J."/>
            <person name="Luo M."/>
            <person name="Machado C.A."/>
            <person name="Makalowski W."/>
            <person name="Marzo M."/>
            <person name="Matsuda M."/>
            <person name="Matzkin L."/>
            <person name="McAllister B."/>
            <person name="McBride C.S."/>
            <person name="McKernan B."/>
            <person name="McKernan K."/>
            <person name="Mendez-Lago M."/>
            <person name="Minx P."/>
            <person name="Mollenhauer M.U."/>
            <person name="Montooth K."/>
            <person name="Mount S.M."/>
            <person name="Mu X."/>
            <person name="Myers E."/>
            <person name="Negre B."/>
            <person name="Newfeld S."/>
            <person name="Nielsen R."/>
            <person name="Noor M.A."/>
            <person name="O'Grady P."/>
            <person name="Pachter L."/>
            <person name="Papaceit M."/>
            <person name="Parisi M.J."/>
            <person name="Parisi M."/>
            <person name="Parts L."/>
            <person name="Pedersen J.S."/>
            <person name="Pesole G."/>
            <person name="Phillippy A.M."/>
            <person name="Ponting C.P."/>
            <person name="Pop M."/>
            <person name="Porcelli D."/>
            <person name="Powell J.R."/>
            <person name="Prohaska S."/>
            <person name="Pruitt K."/>
            <person name="Puig M."/>
            <person name="Quesneville H."/>
            <person name="Ram K.R."/>
            <person name="Rand D."/>
            <person name="Rasmussen M.D."/>
            <person name="Reed L.K."/>
            <person name="Reenan R."/>
            <person name="Reily A."/>
            <person name="Remington K.A."/>
            <person name="Rieger T.T."/>
            <person name="Ritchie M.G."/>
            <person name="Robin C."/>
            <person name="Rogers Y.H."/>
            <person name="Rohde C."/>
            <person name="Rozas J."/>
            <person name="Rubenfield M.J."/>
            <person name="Ruiz A."/>
            <person name="Russo S."/>
            <person name="Salzberg S.L."/>
            <person name="Sanchez-Gracia A."/>
            <person name="Saranga D.J."/>
            <person name="Sato H."/>
            <person name="Schaeffer S.W."/>
            <person name="Schatz M.C."/>
            <person name="Schlenke T."/>
            <person name="Schwartz R."/>
            <person name="Segarra C."/>
            <person name="Singh R.S."/>
            <person name="Sirot L."/>
            <person name="Sirota M."/>
            <person name="Sisneros N.B."/>
            <person name="Smith C.D."/>
            <person name="Smith T.F."/>
            <person name="Spieth J."/>
            <person name="Stage D.E."/>
            <person name="Stark A."/>
            <person name="Stephan W."/>
            <person name="Strausberg R.L."/>
            <person name="Strempel S."/>
            <person name="Sturgill D."/>
            <person name="Sutton G."/>
            <person name="Sutton G.G."/>
            <person name="Tao W."/>
            <person name="Teichmann S."/>
            <person name="Tobari Y.N."/>
            <person name="Tomimura Y."/>
            <person name="Tsolas J.M."/>
            <person name="Valente V.L."/>
            <person name="Venter E."/>
            <person name="Venter J.C."/>
            <person name="Vicario S."/>
            <person name="Vieira F.G."/>
            <person name="Vilella A.J."/>
            <person name="Villasante A."/>
            <person name="Walenz B."/>
            <person name="Wang J."/>
            <person name="Wasserman M."/>
            <person name="Watts T."/>
            <person name="Wilson D."/>
            <person name="Wilson R.K."/>
            <person name="Wing R.A."/>
            <person name="Wolfner M.F."/>
            <person name="Wong A."/>
            <person name="Wong G.K."/>
            <person name="Wu C.I."/>
            <person name="Wu G."/>
            <person name="Yamamoto D."/>
            <person name="Yang H.P."/>
            <person name="Yang S.P."/>
            <person name="Yorke J.A."/>
            <person name="Yoshida K."/>
            <person name="Zdobnov E."/>
            <person name="Zhang P."/>
            <person name="Zhang Y."/>
            <person name="Zimin A.V."/>
            <person name="Baldwin J."/>
            <person name="Abdouelleil A."/>
            <person name="Abdulkadir J."/>
            <person name="Abebe A."/>
            <person name="Abera B."/>
            <person name="Abreu J."/>
            <person name="Acer S.C."/>
            <person name="Aftuck L."/>
            <person name="Alexander A."/>
            <person name="An P."/>
            <person name="Anderson E."/>
            <person name="Anderson S."/>
            <person name="Arachi H."/>
            <person name="Azer M."/>
            <person name="Bachantsang P."/>
            <person name="Barry A."/>
            <person name="Bayul T."/>
            <person name="Berlin A."/>
            <person name="Bessette D."/>
            <person name="Bloom T."/>
            <person name="Blye J."/>
            <person name="Boguslavskiy L."/>
            <person name="Bonnet C."/>
            <person name="Boukhgalter B."/>
            <person name="Bourzgui I."/>
            <person name="Brown A."/>
            <person name="Cahill P."/>
            <person name="Channer S."/>
            <person name="Cheshatsang Y."/>
            <person name="Chuda L."/>
            <person name="Citroen M."/>
            <person name="Collymore A."/>
            <person name="Cooke P."/>
            <person name="Costello M."/>
            <person name="D'Aco K."/>
            <person name="Daza R."/>
            <person name="De Haan G."/>
            <person name="DeGray S."/>
            <person name="DeMaso C."/>
            <person name="Dhargay N."/>
            <person name="Dooley K."/>
            <person name="Dooley E."/>
            <person name="Doricent M."/>
            <person name="Dorje P."/>
            <person name="Dorjee K."/>
            <person name="Dupes A."/>
            <person name="Elong R."/>
            <person name="Falk J."/>
            <person name="Farina A."/>
            <person name="Faro S."/>
            <person name="Ferguson D."/>
            <person name="Fisher S."/>
            <person name="Foley C.D."/>
            <person name="Franke A."/>
            <person name="Friedrich D."/>
            <person name="Gadbois L."/>
            <person name="Gearin G."/>
            <person name="Gearin C.R."/>
            <person name="Giannoukos G."/>
            <person name="Goode T."/>
            <person name="Graham J."/>
            <person name="Grandbois E."/>
            <person name="Grewal S."/>
            <person name="Gyaltsen K."/>
            <person name="Hafez N."/>
            <person name="Hagos B."/>
            <person name="Hall J."/>
            <person name="Henson C."/>
            <person name="Hollinger A."/>
            <person name="Honan T."/>
            <person name="Huard M.D."/>
            <person name="Hughes L."/>
            <person name="Hurhula B."/>
            <person name="Husby M.E."/>
            <person name="Kamat A."/>
            <person name="Kanga B."/>
            <person name="Kashin S."/>
            <person name="Khazanovich D."/>
            <person name="Kisner P."/>
            <person name="Lance K."/>
            <person name="Lara M."/>
            <person name="Lee W."/>
            <person name="Lennon N."/>
            <person name="Letendre F."/>
            <person name="LeVine R."/>
            <person name="Lipovsky A."/>
            <person name="Liu X."/>
            <person name="Liu J."/>
            <person name="Liu S."/>
            <person name="Lokyitsang T."/>
            <person name="Lokyitsang Y."/>
            <person name="Lubonja R."/>
            <person name="Lui A."/>
            <person name="MacDonald P."/>
            <person name="Magnisalis V."/>
            <person name="Maru K."/>
            <person name="Matthews C."/>
            <person name="McCusker W."/>
            <person name="McDonough S."/>
            <person name="Mehta T."/>
            <person name="Meldrim J."/>
            <person name="Meneus L."/>
            <person name="Mihai O."/>
            <person name="Mihalev A."/>
            <person name="Mihova T."/>
            <person name="Mittelman R."/>
            <person name="Mlenga V."/>
            <person name="Montmayeur A."/>
            <person name="Mulrain L."/>
            <person name="Navidi A."/>
            <person name="Naylor J."/>
            <person name="Negash T."/>
            <person name="Nguyen T."/>
            <person name="Nguyen N."/>
            <person name="Nicol R."/>
            <person name="Norbu C."/>
            <person name="Norbu N."/>
            <person name="Novod N."/>
            <person name="O'Neill B."/>
            <person name="Osman S."/>
            <person name="Markiewicz E."/>
            <person name="Oyono O.L."/>
            <person name="Patti C."/>
            <person name="Phunkhang P."/>
            <person name="Pierre F."/>
            <person name="Priest M."/>
            <person name="Raghuraman S."/>
            <person name="Rege F."/>
            <person name="Reyes R."/>
            <person name="Rise C."/>
            <person name="Rogov P."/>
            <person name="Ross K."/>
            <person name="Ryan E."/>
            <person name="Settipalli S."/>
            <person name="Shea T."/>
            <person name="Sherpa N."/>
            <person name="Shi L."/>
            <person name="Shih D."/>
            <person name="Sparrow T."/>
            <person name="Spaulding J."/>
            <person name="Stalker J."/>
            <person name="Stange-Thomann N."/>
            <person name="Stavropoulos S."/>
            <person name="Stone C."/>
            <person name="Strader C."/>
            <person name="Tesfaye S."/>
            <person name="Thomson T."/>
            <person name="Thoulutsang Y."/>
            <person name="Thoulutsang D."/>
            <person name="Topham K."/>
            <person name="Topping I."/>
            <person name="Tsamla T."/>
            <person name="Vassiliev H."/>
            <person name="Vo A."/>
            <person name="Wangchuk T."/>
            <person name="Wangdi T."/>
            <person name="Weiand M."/>
            <person name="Wilkinson J."/>
            <person name="Wilson A."/>
            <person name="Yadav S."/>
            <person name="Young G."/>
            <person name="Yu Q."/>
            <person name="Zembek L."/>
            <person name="Zhong D."/>
            <person name="Zimmer A."/>
            <person name="Zwirko Z."/>
            <person name="Jaffe D.B."/>
            <person name="Alvarez P."/>
            <person name="Brockman W."/>
            <person name="Butler J."/>
            <person name="Chin C."/>
            <person name="Gnerre S."/>
            <person name="Grabherr M."/>
            <person name="Kleber M."/>
            <person name="Mauceli E."/>
            <person name="MacCallum I."/>
        </authorList>
    </citation>
    <scope>NUCLEOTIDE SEQUENCE [LARGE SCALE GENOMIC DNA]</scope>
    <source>
        <strain evidence="4">Tucson 15010-1051.87</strain>
    </source>
</reference>
<dbReference type="EMBL" id="CH940652">
    <property type="protein sequence ID" value="EDW59739.1"/>
    <property type="molecule type" value="Genomic_DNA"/>
</dbReference>
<proteinExistence type="predicted"/>
<keyword evidence="2" id="KW-0732">Signal</keyword>
<evidence type="ECO:0000256" key="1">
    <source>
        <dbReference type="SAM" id="MobiDB-lite"/>
    </source>
</evidence>
<feature type="chain" id="PRO_5002813760" evidence="2">
    <location>
        <begin position="22"/>
        <end position="170"/>
    </location>
</feature>
<feature type="region of interest" description="Disordered" evidence="1">
    <location>
        <begin position="141"/>
        <end position="170"/>
    </location>
</feature>
<dbReference type="InParanoid" id="B4M528"/>
<feature type="compositionally biased region" description="Basic and acidic residues" evidence="1">
    <location>
        <begin position="62"/>
        <end position="76"/>
    </location>
</feature>
<name>B4M528_DROVI</name>
<sequence>MSGTLLSVLLFIVISAPTLHAQIRCMIPVPGKMPKGQKRDLDSDVSERFGASSLETLDIEADADKSSHEGTDKYNENELNFNEDGRAIKPGNGKVTTKKPPPYRIKKPYRQSTLMRNPNYKRVNRKLDRIAQRMFMLELPLPHPGAQAGSSNGCDQSTSKPTAKFIKVKS</sequence>
<dbReference type="Proteomes" id="UP000008792">
    <property type="component" value="Unassembled WGS sequence"/>
</dbReference>
<keyword evidence="4" id="KW-1185">Reference proteome</keyword>
<feature type="signal peptide" evidence="2">
    <location>
        <begin position="1"/>
        <end position="21"/>
    </location>
</feature>